<dbReference type="PROSITE" id="PS51371">
    <property type="entry name" value="CBS"/>
    <property type="match status" value="1"/>
</dbReference>
<dbReference type="SUPFAM" id="SSF54631">
    <property type="entry name" value="CBS-domain pair"/>
    <property type="match status" value="1"/>
</dbReference>
<sequence>MDCQQKKEGVVLAGDTKLIQLLGCCEWMDINGDMEDYDSAATSAVESLALSLAHQTSVAITDPEGISPLALACCDETVAAAIATLSCGELMAYIDWGEPREDLAQAVESRLMEKNMTELLEELSAISAVTSSGSSDSSSEDEDGDGDGVGSPKETLARVGKYIRHLTRMVRRSEAIVCRTKSSLVAVMVQAIAHRVNYVWVIEEGCRLVGILTFSRMLEVFREHLELHDDDDDDDLGELCLTVFPLFLLFSQLGV</sequence>
<feature type="region of interest" description="Disordered" evidence="2">
    <location>
        <begin position="130"/>
        <end position="153"/>
    </location>
</feature>
<dbReference type="EMBL" id="JAXQNO010000006">
    <property type="protein sequence ID" value="KAK4796423.1"/>
    <property type="molecule type" value="Genomic_DNA"/>
</dbReference>
<evidence type="ECO:0000256" key="2">
    <source>
        <dbReference type="SAM" id="MobiDB-lite"/>
    </source>
</evidence>
<evidence type="ECO:0000259" key="3">
    <source>
        <dbReference type="PROSITE" id="PS51371"/>
    </source>
</evidence>
<evidence type="ECO:0000313" key="5">
    <source>
        <dbReference type="Proteomes" id="UP001346149"/>
    </source>
</evidence>
<reference evidence="4 5" key="1">
    <citation type="journal article" date="2023" name="Hortic Res">
        <title>Pangenome of water caltrop reveals structural variations and asymmetric subgenome divergence after allopolyploidization.</title>
        <authorList>
            <person name="Zhang X."/>
            <person name="Chen Y."/>
            <person name="Wang L."/>
            <person name="Yuan Y."/>
            <person name="Fang M."/>
            <person name="Shi L."/>
            <person name="Lu R."/>
            <person name="Comes H.P."/>
            <person name="Ma Y."/>
            <person name="Chen Y."/>
            <person name="Huang G."/>
            <person name="Zhou Y."/>
            <person name="Zheng Z."/>
            <person name="Qiu Y."/>
        </authorList>
    </citation>
    <scope>NUCLEOTIDE SEQUENCE [LARGE SCALE GENOMIC DNA]</scope>
    <source>
        <strain evidence="4">F231</strain>
    </source>
</reference>
<dbReference type="Proteomes" id="UP001346149">
    <property type="component" value="Unassembled WGS sequence"/>
</dbReference>
<proteinExistence type="predicted"/>
<organism evidence="4 5">
    <name type="scientific">Trapa natans</name>
    <name type="common">Water chestnut</name>
    <dbReference type="NCBI Taxonomy" id="22666"/>
    <lineage>
        <taxon>Eukaryota</taxon>
        <taxon>Viridiplantae</taxon>
        <taxon>Streptophyta</taxon>
        <taxon>Embryophyta</taxon>
        <taxon>Tracheophyta</taxon>
        <taxon>Spermatophyta</taxon>
        <taxon>Magnoliopsida</taxon>
        <taxon>eudicotyledons</taxon>
        <taxon>Gunneridae</taxon>
        <taxon>Pentapetalae</taxon>
        <taxon>rosids</taxon>
        <taxon>malvids</taxon>
        <taxon>Myrtales</taxon>
        <taxon>Lythraceae</taxon>
        <taxon>Trapa</taxon>
    </lineage>
</organism>
<comment type="caution">
    <text evidence="4">The sequence shown here is derived from an EMBL/GenBank/DDBJ whole genome shotgun (WGS) entry which is preliminary data.</text>
</comment>
<gene>
    <name evidence="4" type="ORF">SAY86_028749</name>
</gene>
<keyword evidence="1" id="KW-0129">CBS domain</keyword>
<accession>A0AAN7LVG9</accession>
<feature type="domain" description="CBS" evidence="3">
    <location>
        <begin position="169"/>
        <end position="227"/>
    </location>
</feature>
<evidence type="ECO:0000256" key="1">
    <source>
        <dbReference type="PROSITE-ProRule" id="PRU00703"/>
    </source>
</evidence>
<dbReference type="InterPro" id="IPR046342">
    <property type="entry name" value="CBS_dom_sf"/>
</dbReference>
<dbReference type="InterPro" id="IPR000644">
    <property type="entry name" value="CBS_dom"/>
</dbReference>
<keyword evidence="5" id="KW-1185">Reference proteome</keyword>
<dbReference type="AlphaFoldDB" id="A0AAN7LVG9"/>
<evidence type="ECO:0000313" key="4">
    <source>
        <dbReference type="EMBL" id="KAK4796423.1"/>
    </source>
</evidence>
<protein>
    <recommendedName>
        <fullName evidence="3">CBS domain-containing protein</fullName>
    </recommendedName>
</protein>
<name>A0AAN7LVG9_TRANT</name>